<evidence type="ECO:0000256" key="4">
    <source>
        <dbReference type="ARBA" id="ARBA00022679"/>
    </source>
</evidence>
<dbReference type="KEGG" id="dpa:125502328"/>
<evidence type="ECO:0000313" key="9">
    <source>
        <dbReference type="EnsemblMetazoa" id="XP_019770552.1"/>
    </source>
</evidence>
<feature type="transmembrane region" description="Helical" evidence="8">
    <location>
        <begin position="21"/>
        <end position="45"/>
    </location>
</feature>
<keyword evidence="5 8" id="KW-0812">Transmembrane</keyword>
<accession>A0AAR5QBF2</accession>
<dbReference type="EnsemblMetazoa" id="XM_019914994.1">
    <property type="protein sequence ID" value="XP_019770553.1"/>
    <property type="gene ID" value="LOC109544677"/>
</dbReference>
<sequence>MGSSSGGKKKFLNLRNRQRANMSFVMFVMFFAVFGMIVFTEIFFIDEKNKASGVLVRHGSLGFHNKDDRTEYDTDFQGDDYISIRVGQAMMDNADIGPFLLGRPLVHLSNMDTSQSKFFAEGQLPSYPENLTISDSWQNVNGSRYKFFVFSAYYDQRRNQRSIRIIATTRTRGPERVWCRLWYRSSEGNSTLNTSKTVPAKIKIIRENWNLRYSASFVMCPLRANLTVPVAVSVVAGLKDPPSNMLTVINNFNETAGKTSSTIGKFAVCVKPLHFNYNKELQIMEFIELNRLMGVDHFTFYNHTIGPQVSCILDHYRKEGLVTLLPWKLHMVFQKEIRTEGLFAALNDCLYRSMYKFSHTLLIDLDEYIIPNYNETLPQLIDYLNHRLKARSTGSYSFQNAFFYLQWNDDAKVEELSDPISANLVTLKKTRRKTKLHPHKQRSKYICRPELVVEAGNHFVWEFIPAHGTLNVPADAAILHHYRICEFGGNDCIKTSSTVDRTAYRYLHSLTSAVRARYDQLKLKCNLSDPKEAPTKMLQKILQMLKSGAQRKR</sequence>
<comment type="similarity">
    <text evidence="2 8">Belongs to the glycosyltransferase 92 family.</text>
</comment>
<proteinExistence type="inferred from homology"/>
<dbReference type="RefSeq" id="XP_048519919.1">
    <property type="nucleotide sequence ID" value="XM_048663962.1"/>
</dbReference>
<keyword evidence="3 8" id="KW-0328">Glycosyltransferase</keyword>
<keyword evidence="6 8" id="KW-1133">Transmembrane helix</keyword>
<dbReference type="AlphaFoldDB" id="A0AAR5QBF2"/>
<dbReference type="EnsemblMetazoa" id="XM_019914993.1">
    <property type="protein sequence ID" value="XP_019770552.1"/>
    <property type="gene ID" value="LOC109544677"/>
</dbReference>
<evidence type="ECO:0000256" key="7">
    <source>
        <dbReference type="ARBA" id="ARBA00023136"/>
    </source>
</evidence>
<dbReference type="GO" id="GO:0005737">
    <property type="term" value="C:cytoplasm"/>
    <property type="evidence" value="ECO:0007669"/>
    <property type="project" value="TreeGrafter"/>
</dbReference>
<dbReference type="PANTHER" id="PTHR21461">
    <property type="entry name" value="GLYCOSYLTRANSFERASE FAMILY 92 PROTEIN"/>
    <property type="match status" value="1"/>
</dbReference>
<evidence type="ECO:0000256" key="3">
    <source>
        <dbReference type="ARBA" id="ARBA00022676"/>
    </source>
</evidence>
<dbReference type="KEGG" id="dpa:109544677"/>
<protein>
    <recommendedName>
        <fullName evidence="8">Glycosyltransferase family 92 protein</fullName>
        <ecNumber evidence="8">2.4.1.-</ecNumber>
    </recommendedName>
</protein>
<evidence type="ECO:0000313" key="10">
    <source>
        <dbReference type="Proteomes" id="UP000019118"/>
    </source>
</evidence>
<dbReference type="GeneID" id="109544677"/>
<dbReference type="GO" id="GO:0016020">
    <property type="term" value="C:membrane"/>
    <property type="evidence" value="ECO:0007669"/>
    <property type="project" value="UniProtKB-SubCell"/>
</dbReference>
<dbReference type="RefSeq" id="XP_048519921.1">
    <property type="nucleotide sequence ID" value="XM_048663964.1"/>
</dbReference>
<name>A0AAR5QBF2_DENPD</name>
<organism evidence="9 10">
    <name type="scientific">Dendroctonus ponderosae</name>
    <name type="common">Mountain pine beetle</name>
    <dbReference type="NCBI Taxonomy" id="77166"/>
    <lineage>
        <taxon>Eukaryota</taxon>
        <taxon>Metazoa</taxon>
        <taxon>Ecdysozoa</taxon>
        <taxon>Arthropoda</taxon>
        <taxon>Hexapoda</taxon>
        <taxon>Insecta</taxon>
        <taxon>Pterygota</taxon>
        <taxon>Neoptera</taxon>
        <taxon>Endopterygota</taxon>
        <taxon>Coleoptera</taxon>
        <taxon>Polyphaga</taxon>
        <taxon>Cucujiformia</taxon>
        <taxon>Curculionidae</taxon>
        <taxon>Scolytinae</taxon>
        <taxon>Dendroctonus</taxon>
    </lineage>
</organism>
<dbReference type="Pfam" id="PF01697">
    <property type="entry name" value="Glyco_transf_92"/>
    <property type="match status" value="1"/>
</dbReference>
<dbReference type="InterPro" id="IPR008166">
    <property type="entry name" value="Glyco_transf_92"/>
</dbReference>
<dbReference type="RefSeq" id="XP_048519920.1">
    <property type="nucleotide sequence ID" value="XM_048663963.1"/>
</dbReference>
<dbReference type="EC" id="2.4.1.-" evidence="8"/>
<dbReference type="GO" id="GO:0016757">
    <property type="term" value="F:glycosyltransferase activity"/>
    <property type="evidence" value="ECO:0007669"/>
    <property type="project" value="UniProtKB-UniRule"/>
</dbReference>
<comment type="subcellular location">
    <subcellularLocation>
        <location evidence="1">Membrane</location>
        <topology evidence="1">Single-pass membrane protein</topology>
    </subcellularLocation>
</comment>
<dbReference type="RefSeq" id="XP_048525489.1">
    <property type="nucleotide sequence ID" value="XM_048669532.1"/>
</dbReference>
<keyword evidence="7 8" id="KW-0472">Membrane</keyword>
<dbReference type="KEGG" id="dpa:125505540"/>
<dbReference type="Proteomes" id="UP000019118">
    <property type="component" value="Unassembled WGS sequence"/>
</dbReference>
<evidence type="ECO:0000256" key="1">
    <source>
        <dbReference type="ARBA" id="ARBA00004167"/>
    </source>
</evidence>
<evidence type="ECO:0000256" key="2">
    <source>
        <dbReference type="ARBA" id="ARBA00007647"/>
    </source>
</evidence>
<keyword evidence="4 8" id="KW-0808">Transferase</keyword>
<evidence type="ECO:0000256" key="6">
    <source>
        <dbReference type="ARBA" id="ARBA00022989"/>
    </source>
</evidence>
<dbReference type="PANTHER" id="PTHR21461:SF40">
    <property type="entry name" value="GLYCOSYLTRANSFERASE FAMILY 92 PROTEIN"/>
    <property type="match status" value="1"/>
</dbReference>
<reference evidence="10" key="1">
    <citation type="journal article" date="2013" name="Genome Biol.">
        <title>Draft genome of the mountain pine beetle, Dendroctonus ponderosae Hopkins, a major forest pest.</title>
        <authorList>
            <person name="Keeling C.I."/>
            <person name="Yuen M.M."/>
            <person name="Liao N.Y."/>
            <person name="Docking T.R."/>
            <person name="Chan S.K."/>
            <person name="Taylor G.A."/>
            <person name="Palmquist D.L."/>
            <person name="Jackman S.D."/>
            <person name="Nguyen A."/>
            <person name="Li M."/>
            <person name="Henderson H."/>
            <person name="Janes J.K."/>
            <person name="Zhao Y."/>
            <person name="Pandoh P."/>
            <person name="Moore R."/>
            <person name="Sperling F.A."/>
            <person name="Huber D.P."/>
            <person name="Birol I."/>
            <person name="Jones S.J."/>
            <person name="Bohlmann J."/>
        </authorList>
    </citation>
    <scope>NUCLEOTIDE SEQUENCE</scope>
</reference>
<dbReference type="RefSeq" id="XP_048525487.1">
    <property type="nucleotide sequence ID" value="XM_048669530.1"/>
</dbReference>
<dbReference type="RefSeq" id="XP_048519922.1">
    <property type="nucleotide sequence ID" value="XM_048663965.1"/>
</dbReference>
<evidence type="ECO:0000256" key="8">
    <source>
        <dbReference type="RuleBase" id="RU366017"/>
    </source>
</evidence>
<reference evidence="9" key="2">
    <citation type="submission" date="2024-08" db="UniProtKB">
        <authorList>
            <consortium name="EnsemblMetazoa"/>
        </authorList>
    </citation>
    <scope>IDENTIFICATION</scope>
</reference>
<dbReference type="GeneID" id="125505540"/>
<evidence type="ECO:0000256" key="5">
    <source>
        <dbReference type="ARBA" id="ARBA00022692"/>
    </source>
</evidence>
<keyword evidence="10" id="KW-1185">Reference proteome</keyword>
<dbReference type="GeneID" id="125502328"/>